<dbReference type="PROSITE" id="PS50084">
    <property type="entry name" value="KH_TYPE_1"/>
    <property type="match status" value="1"/>
</dbReference>
<dbReference type="GO" id="GO:0003735">
    <property type="term" value="F:structural constituent of ribosome"/>
    <property type="evidence" value="ECO:0007669"/>
    <property type="project" value="InterPro"/>
</dbReference>
<gene>
    <name evidence="9 12" type="primary">rpsC</name>
    <name evidence="12" type="ORF">NC661_19065</name>
</gene>
<dbReference type="NCBIfam" id="TIGR01009">
    <property type="entry name" value="rpsC_bact"/>
    <property type="match status" value="1"/>
</dbReference>
<keyword evidence="5 9" id="KW-0687">Ribonucleoprotein</keyword>
<dbReference type="Proteomes" id="UP001145072">
    <property type="component" value="Unassembled WGS sequence"/>
</dbReference>
<dbReference type="GO" id="GO:0019843">
    <property type="term" value="F:rRNA binding"/>
    <property type="evidence" value="ECO:0007669"/>
    <property type="project" value="UniProtKB-UniRule"/>
</dbReference>
<evidence type="ECO:0000256" key="4">
    <source>
        <dbReference type="ARBA" id="ARBA00022980"/>
    </source>
</evidence>
<evidence type="ECO:0000259" key="11">
    <source>
        <dbReference type="PROSITE" id="PS50823"/>
    </source>
</evidence>
<dbReference type="FunFam" id="3.30.300.20:FF:000001">
    <property type="entry name" value="30S ribosomal protein S3"/>
    <property type="match status" value="1"/>
</dbReference>
<dbReference type="Pfam" id="PF00189">
    <property type="entry name" value="Ribosomal_S3_C"/>
    <property type="match status" value="1"/>
</dbReference>
<sequence>MGQKVNPIGLRVGVIRDWESKWYAGKDYADLLHEDIKIREYIEQRLKDAAVSKIEIERAANRVNISISTAKPGMVIGKGGSEVEALRKSLNALTGKRIHINIVEVKKADIDAKLVAENIARQLENRVSFRRAQKQTIQRAMRAGAKGIRTQVSGRLGGADIARAEHYSEGTVPLHTLRADIDYGTAEADTTYGKLGVKVWIYRGEVLPTKNKK</sequence>
<dbReference type="GO" id="GO:0006412">
    <property type="term" value="P:translation"/>
    <property type="evidence" value="ECO:0007669"/>
    <property type="project" value="UniProtKB-UniRule"/>
</dbReference>
<keyword evidence="13" id="KW-1185">Reference proteome</keyword>
<keyword evidence="4 9" id="KW-0689">Ribosomal protein</keyword>
<protein>
    <recommendedName>
        <fullName evidence="7 9">Small ribosomal subunit protein uS3</fullName>
    </recommendedName>
</protein>
<dbReference type="InterPro" id="IPR015946">
    <property type="entry name" value="KH_dom-like_a/b"/>
</dbReference>
<evidence type="ECO:0000256" key="5">
    <source>
        <dbReference type="ARBA" id="ARBA00023274"/>
    </source>
</evidence>
<dbReference type="EMBL" id="JAMQJZ010000021">
    <property type="protein sequence ID" value="MDC3422456.1"/>
    <property type="molecule type" value="Genomic_DNA"/>
</dbReference>
<feature type="domain" description="KH type-2" evidence="11">
    <location>
        <begin position="38"/>
        <end position="106"/>
    </location>
</feature>
<evidence type="ECO:0000256" key="10">
    <source>
        <dbReference type="RuleBase" id="RU003624"/>
    </source>
</evidence>
<evidence type="ECO:0000313" key="12">
    <source>
        <dbReference type="EMBL" id="MDC3422456.1"/>
    </source>
</evidence>
<dbReference type="InterPro" id="IPR057258">
    <property type="entry name" value="Ribosomal_uS3"/>
</dbReference>
<dbReference type="InterPro" id="IPR004087">
    <property type="entry name" value="KH_dom"/>
</dbReference>
<evidence type="ECO:0000256" key="3">
    <source>
        <dbReference type="ARBA" id="ARBA00022884"/>
    </source>
</evidence>
<dbReference type="SMART" id="SM00322">
    <property type="entry name" value="KH"/>
    <property type="match status" value="1"/>
</dbReference>
<dbReference type="FunFam" id="3.30.1140.32:FF:000001">
    <property type="entry name" value="30S ribosomal protein S3"/>
    <property type="match status" value="1"/>
</dbReference>
<dbReference type="Pfam" id="PF07650">
    <property type="entry name" value="KH_2"/>
    <property type="match status" value="1"/>
</dbReference>
<dbReference type="InterPro" id="IPR009019">
    <property type="entry name" value="KH_sf_prok-type"/>
</dbReference>
<dbReference type="AlphaFoldDB" id="A0A9X4AJX1"/>
<dbReference type="HAMAP" id="MF_01309_B">
    <property type="entry name" value="Ribosomal_uS3_B"/>
    <property type="match status" value="1"/>
</dbReference>
<comment type="subunit">
    <text evidence="8 9">Part of the 30S ribosomal subunit. Forms a tight complex with proteins S10 and S14.</text>
</comment>
<dbReference type="Gene3D" id="3.30.300.20">
    <property type="match status" value="1"/>
</dbReference>
<dbReference type="PANTHER" id="PTHR11760:SF19">
    <property type="entry name" value="SMALL RIBOSOMAL SUBUNIT PROTEIN US3C"/>
    <property type="match status" value="1"/>
</dbReference>
<name>A0A9X4AJX1_9BACI</name>
<comment type="function">
    <text evidence="6 9">Binds the lower part of the 30S subunit head. Binds mRNA in the 70S ribosome, positioning it for translation.</text>
</comment>
<dbReference type="PROSITE" id="PS00548">
    <property type="entry name" value="RIBOSOMAL_S3"/>
    <property type="match status" value="1"/>
</dbReference>
<accession>A0A9X4AJX1</accession>
<dbReference type="CDD" id="cd02412">
    <property type="entry name" value="KH-II_30S_S3"/>
    <property type="match status" value="1"/>
</dbReference>
<evidence type="ECO:0000256" key="1">
    <source>
        <dbReference type="ARBA" id="ARBA00010761"/>
    </source>
</evidence>
<keyword evidence="3 9" id="KW-0694">RNA-binding</keyword>
<dbReference type="GO" id="GO:0022627">
    <property type="term" value="C:cytosolic small ribosomal subunit"/>
    <property type="evidence" value="ECO:0007669"/>
    <property type="project" value="TreeGrafter"/>
</dbReference>
<comment type="similarity">
    <text evidence="1 9 10">Belongs to the universal ribosomal protein uS3 family.</text>
</comment>
<proteinExistence type="inferred from homology"/>
<comment type="caution">
    <text evidence="12">The sequence shown here is derived from an EMBL/GenBank/DDBJ whole genome shotgun (WGS) entry which is preliminary data.</text>
</comment>
<dbReference type="InterPro" id="IPR036419">
    <property type="entry name" value="Ribosomal_S3_C_sf"/>
</dbReference>
<dbReference type="RefSeq" id="WP_259869982.1">
    <property type="nucleotide sequence ID" value="NZ_JAMQJZ010000021.1"/>
</dbReference>
<dbReference type="InterPro" id="IPR004044">
    <property type="entry name" value="KH_dom_type_2"/>
</dbReference>
<evidence type="ECO:0000256" key="9">
    <source>
        <dbReference type="HAMAP-Rule" id="MF_01309"/>
    </source>
</evidence>
<evidence type="ECO:0000256" key="8">
    <source>
        <dbReference type="ARBA" id="ARBA00063096"/>
    </source>
</evidence>
<keyword evidence="2 9" id="KW-0699">rRNA-binding</keyword>
<dbReference type="GO" id="GO:0003729">
    <property type="term" value="F:mRNA binding"/>
    <property type="evidence" value="ECO:0007669"/>
    <property type="project" value="UniProtKB-UniRule"/>
</dbReference>
<dbReference type="InterPro" id="IPR001351">
    <property type="entry name" value="Ribosomal_uS3_C"/>
</dbReference>
<evidence type="ECO:0000313" key="13">
    <source>
        <dbReference type="Proteomes" id="UP001145072"/>
    </source>
</evidence>
<dbReference type="InterPro" id="IPR005704">
    <property type="entry name" value="Ribosomal_uS3_bac-typ"/>
</dbReference>
<dbReference type="SUPFAM" id="SSF54814">
    <property type="entry name" value="Prokaryotic type KH domain (KH-domain type II)"/>
    <property type="match status" value="1"/>
</dbReference>
<dbReference type="PROSITE" id="PS50823">
    <property type="entry name" value="KH_TYPE_2"/>
    <property type="match status" value="1"/>
</dbReference>
<dbReference type="InterPro" id="IPR018280">
    <property type="entry name" value="Ribosomal_uS3_CS"/>
</dbReference>
<evidence type="ECO:0000256" key="6">
    <source>
        <dbReference type="ARBA" id="ARBA00024998"/>
    </source>
</evidence>
<dbReference type="SUPFAM" id="SSF54821">
    <property type="entry name" value="Ribosomal protein S3 C-terminal domain"/>
    <property type="match status" value="1"/>
</dbReference>
<dbReference type="Gene3D" id="3.30.1140.32">
    <property type="entry name" value="Ribosomal protein S3, C-terminal domain"/>
    <property type="match status" value="1"/>
</dbReference>
<evidence type="ECO:0000256" key="2">
    <source>
        <dbReference type="ARBA" id="ARBA00022730"/>
    </source>
</evidence>
<organism evidence="12 13">
    <name type="scientific">Aquibacillus koreensis</name>
    <dbReference type="NCBI Taxonomy" id="279446"/>
    <lineage>
        <taxon>Bacteria</taxon>
        <taxon>Bacillati</taxon>
        <taxon>Bacillota</taxon>
        <taxon>Bacilli</taxon>
        <taxon>Bacillales</taxon>
        <taxon>Bacillaceae</taxon>
        <taxon>Aquibacillus</taxon>
    </lineage>
</organism>
<reference evidence="12" key="1">
    <citation type="submission" date="2022-06" db="EMBL/GenBank/DDBJ databases">
        <title>Aquibacillus sp. a new bacterium isolated from soil saline samples.</title>
        <authorList>
            <person name="Galisteo C."/>
            <person name="De La Haba R."/>
            <person name="Sanchez-Porro C."/>
            <person name="Ventosa A."/>
        </authorList>
    </citation>
    <scope>NUCLEOTIDE SEQUENCE</scope>
    <source>
        <strain evidence="12">JCM 12387</strain>
    </source>
</reference>
<evidence type="ECO:0000256" key="7">
    <source>
        <dbReference type="ARBA" id="ARBA00035257"/>
    </source>
</evidence>
<dbReference type="PANTHER" id="PTHR11760">
    <property type="entry name" value="30S/40S RIBOSOMAL PROTEIN S3"/>
    <property type="match status" value="1"/>
</dbReference>